<dbReference type="EMBL" id="JBBHLL010000243">
    <property type="protein sequence ID" value="KAK7808250.1"/>
    <property type="molecule type" value="Genomic_DNA"/>
</dbReference>
<gene>
    <name evidence="1" type="ORF">U0070_013932</name>
</gene>
<protein>
    <submittedName>
        <fullName evidence="1">Uncharacterized protein</fullName>
    </submittedName>
</protein>
<accession>A0AAW0I157</accession>
<name>A0AAW0I157_MYOGA</name>
<dbReference type="AlphaFoldDB" id="A0AAW0I157"/>
<reference evidence="1 2" key="1">
    <citation type="journal article" date="2023" name="bioRxiv">
        <title>Conserved and derived expression patterns and positive selection on dental genes reveal complex evolutionary context of ever-growing rodent molars.</title>
        <authorList>
            <person name="Calamari Z.T."/>
            <person name="Song A."/>
            <person name="Cohen E."/>
            <person name="Akter M."/>
            <person name="Roy R.D."/>
            <person name="Hallikas O."/>
            <person name="Christensen M.M."/>
            <person name="Li P."/>
            <person name="Marangoni P."/>
            <person name="Jernvall J."/>
            <person name="Klein O.D."/>
        </authorList>
    </citation>
    <scope>NUCLEOTIDE SEQUENCE [LARGE SCALE GENOMIC DNA]</scope>
    <source>
        <strain evidence="1">V071</strain>
    </source>
</reference>
<proteinExistence type="predicted"/>
<sequence>MPSWDSRGAFSGHLKAVPSHIPGSCSVYRTKGTFHPPPPTPHYYVEDLTRPEAHVTCCLFDPTSSAPLLSMLQCAPSRPLPRCCLLLPSRPLLPLPLRPRQAWPQLLLPMLPLPLLQVLPQALWRVPDHRPLPTALQQPLLQHLLPTPATVRVQLPLHPSPGL</sequence>
<keyword evidence="2" id="KW-1185">Reference proteome</keyword>
<organism evidence="1 2">
    <name type="scientific">Myodes glareolus</name>
    <name type="common">Bank vole</name>
    <name type="synonym">Clethrionomys glareolus</name>
    <dbReference type="NCBI Taxonomy" id="447135"/>
    <lineage>
        <taxon>Eukaryota</taxon>
        <taxon>Metazoa</taxon>
        <taxon>Chordata</taxon>
        <taxon>Craniata</taxon>
        <taxon>Vertebrata</taxon>
        <taxon>Euteleostomi</taxon>
        <taxon>Mammalia</taxon>
        <taxon>Eutheria</taxon>
        <taxon>Euarchontoglires</taxon>
        <taxon>Glires</taxon>
        <taxon>Rodentia</taxon>
        <taxon>Myomorpha</taxon>
        <taxon>Muroidea</taxon>
        <taxon>Cricetidae</taxon>
        <taxon>Arvicolinae</taxon>
        <taxon>Myodes</taxon>
    </lineage>
</organism>
<comment type="caution">
    <text evidence="1">The sequence shown here is derived from an EMBL/GenBank/DDBJ whole genome shotgun (WGS) entry which is preliminary data.</text>
</comment>
<evidence type="ECO:0000313" key="2">
    <source>
        <dbReference type="Proteomes" id="UP001488838"/>
    </source>
</evidence>
<dbReference type="Proteomes" id="UP001488838">
    <property type="component" value="Unassembled WGS sequence"/>
</dbReference>
<evidence type="ECO:0000313" key="1">
    <source>
        <dbReference type="EMBL" id="KAK7808250.1"/>
    </source>
</evidence>